<feature type="compositionally biased region" description="Basic residues" evidence="1">
    <location>
        <begin position="112"/>
        <end position="127"/>
    </location>
</feature>
<reference evidence="4" key="3">
    <citation type="journal article" date="2005" name="Nature">
        <title>The map-based sequence of the rice genome.</title>
        <authorList>
            <consortium name="International rice genome sequencing project (IRGSP)"/>
            <person name="Matsumoto T."/>
            <person name="Wu J."/>
            <person name="Kanamori H."/>
            <person name="Katayose Y."/>
            <person name="Fujisawa M."/>
            <person name="Namiki N."/>
            <person name="Mizuno H."/>
            <person name="Yamamoto K."/>
            <person name="Antonio B.A."/>
            <person name="Baba T."/>
            <person name="Sakata K."/>
            <person name="Nagamura Y."/>
            <person name="Aoki H."/>
            <person name="Arikawa K."/>
            <person name="Arita K."/>
            <person name="Bito T."/>
            <person name="Chiden Y."/>
            <person name="Fujitsuka N."/>
            <person name="Fukunaka R."/>
            <person name="Hamada M."/>
            <person name="Harada C."/>
            <person name="Hayashi A."/>
            <person name="Hijishita S."/>
            <person name="Honda M."/>
            <person name="Hosokawa S."/>
            <person name="Ichikawa Y."/>
            <person name="Idonuma A."/>
            <person name="Iijima M."/>
            <person name="Ikeda M."/>
            <person name="Ikeno M."/>
            <person name="Ito K."/>
            <person name="Ito S."/>
            <person name="Ito T."/>
            <person name="Ito Y."/>
            <person name="Ito Y."/>
            <person name="Iwabuchi A."/>
            <person name="Kamiya K."/>
            <person name="Karasawa W."/>
            <person name="Kurita K."/>
            <person name="Katagiri S."/>
            <person name="Kikuta A."/>
            <person name="Kobayashi H."/>
            <person name="Kobayashi N."/>
            <person name="Machita K."/>
            <person name="Maehara T."/>
            <person name="Masukawa M."/>
            <person name="Mizubayashi T."/>
            <person name="Mukai Y."/>
            <person name="Nagasaki H."/>
            <person name="Nagata Y."/>
            <person name="Naito S."/>
            <person name="Nakashima M."/>
            <person name="Nakama Y."/>
            <person name="Nakamichi Y."/>
            <person name="Nakamura M."/>
            <person name="Meguro A."/>
            <person name="Negishi M."/>
            <person name="Ohta I."/>
            <person name="Ohta T."/>
            <person name="Okamoto M."/>
            <person name="Ono N."/>
            <person name="Saji S."/>
            <person name="Sakaguchi M."/>
            <person name="Sakai K."/>
            <person name="Shibata M."/>
            <person name="Shimokawa T."/>
            <person name="Song J."/>
            <person name="Takazaki Y."/>
            <person name="Terasawa K."/>
            <person name="Tsugane M."/>
            <person name="Tsuji K."/>
            <person name="Ueda S."/>
            <person name="Waki K."/>
            <person name="Yamagata H."/>
            <person name="Yamamoto M."/>
            <person name="Yamamoto S."/>
            <person name="Yamane H."/>
            <person name="Yoshiki S."/>
            <person name="Yoshihara R."/>
            <person name="Yukawa K."/>
            <person name="Zhong H."/>
            <person name="Yano M."/>
            <person name="Yuan Q."/>
            <person name="Ouyang S."/>
            <person name="Liu J."/>
            <person name="Jones K.M."/>
            <person name="Gansberger K."/>
            <person name="Moffat K."/>
            <person name="Hill J."/>
            <person name="Bera J."/>
            <person name="Fadrosh D."/>
            <person name="Jin S."/>
            <person name="Johri S."/>
            <person name="Kim M."/>
            <person name="Overton L."/>
            <person name="Reardon M."/>
            <person name="Tsitrin T."/>
            <person name="Vuong H."/>
            <person name="Weaver B."/>
            <person name="Ciecko A."/>
            <person name="Tallon L."/>
            <person name="Jackson J."/>
            <person name="Pai G."/>
            <person name="Aken S.V."/>
            <person name="Utterback T."/>
            <person name="Reidmuller S."/>
            <person name="Feldblyum T."/>
            <person name="Hsiao J."/>
            <person name="Zismann V."/>
            <person name="Iobst S."/>
            <person name="de Vazeille A.R."/>
            <person name="Buell C.R."/>
            <person name="Ying K."/>
            <person name="Li Y."/>
            <person name="Lu T."/>
            <person name="Huang Y."/>
            <person name="Zhao Q."/>
            <person name="Feng Q."/>
            <person name="Zhang L."/>
            <person name="Zhu J."/>
            <person name="Weng Q."/>
            <person name="Mu J."/>
            <person name="Lu Y."/>
            <person name="Fan D."/>
            <person name="Liu Y."/>
            <person name="Guan J."/>
            <person name="Zhang Y."/>
            <person name="Yu S."/>
            <person name="Liu X."/>
            <person name="Zhang Y."/>
            <person name="Hong G."/>
            <person name="Han B."/>
            <person name="Choisne N."/>
            <person name="Demange N."/>
            <person name="Orjeda G."/>
            <person name="Samain S."/>
            <person name="Cattolico L."/>
            <person name="Pelletier E."/>
            <person name="Couloux A."/>
            <person name="Segurens B."/>
            <person name="Wincker P."/>
            <person name="D'Hont A."/>
            <person name="Scarpelli C."/>
            <person name="Weissenbach J."/>
            <person name="Salanoubat M."/>
            <person name="Quetier F."/>
            <person name="Yu Y."/>
            <person name="Kim H.R."/>
            <person name="Rambo T."/>
            <person name="Currie J."/>
            <person name="Collura K."/>
            <person name="Luo M."/>
            <person name="Yang T."/>
            <person name="Ammiraju J.S.S."/>
            <person name="Engler F."/>
            <person name="Soderlund C."/>
            <person name="Wing R.A."/>
            <person name="Palmer L.E."/>
            <person name="de la Bastide M."/>
            <person name="Spiegel L."/>
            <person name="Nascimento L."/>
            <person name="Zutavern T."/>
            <person name="O'Shaughnessy A."/>
            <person name="Dike S."/>
            <person name="Dedhia N."/>
            <person name="Preston R."/>
            <person name="Balija V."/>
            <person name="McCombie W.R."/>
            <person name="Chow T."/>
            <person name="Chen H."/>
            <person name="Chung M."/>
            <person name="Chen C."/>
            <person name="Shaw J."/>
            <person name="Wu H."/>
            <person name="Hsiao K."/>
            <person name="Chao Y."/>
            <person name="Chu M."/>
            <person name="Cheng C."/>
            <person name="Hour A."/>
            <person name="Lee P."/>
            <person name="Lin S."/>
            <person name="Lin Y."/>
            <person name="Liou J."/>
            <person name="Liu S."/>
            <person name="Hsing Y."/>
            <person name="Raghuvanshi S."/>
            <person name="Mohanty A."/>
            <person name="Bharti A.K."/>
            <person name="Gaur A."/>
            <person name="Gupta V."/>
            <person name="Kumar D."/>
            <person name="Ravi V."/>
            <person name="Vij S."/>
            <person name="Kapur A."/>
            <person name="Khurana P."/>
            <person name="Khurana P."/>
            <person name="Khurana J.P."/>
            <person name="Tyagi A.K."/>
            <person name="Gaikwad K."/>
            <person name="Singh A."/>
            <person name="Dalal V."/>
            <person name="Srivastava S."/>
            <person name="Dixit A."/>
            <person name="Pal A.K."/>
            <person name="Ghazi I.A."/>
            <person name="Yadav M."/>
            <person name="Pandit A."/>
            <person name="Bhargava A."/>
            <person name="Sureshbabu K."/>
            <person name="Batra K."/>
            <person name="Sharma T.R."/>
            <person name="Mohapatra T."/>
            <person name="Singh N.K."/>
            <person name="Messing J."/>
            <person name="Nelson A.B."/>
            <person name="Fuks G."/>
            <person name="Kavchok S."/>
            <person name="Keizer G."/>
            <person name="Linton E."/>
            <person name="Llaca V."/>
            <person name="Song R."/>
            <person name="Tanyolac B."/>
            <person name="Young S."/>
            <person name="Ho-Il K."/>
            <person name="Hahn J.H."/>
            <person name="Sangsakoo G."/>
            <person name="Vanavichit A."/>
            <person name="de Mattos Luiz.A.T."/>
            <person name="Zimmer P.D."/>
            <person name="Malone G."/>
            <person name="Dellagostin O."/>
            <person name="de Oliveira A.C."/>
            <person name="Bevan M."/>
            <person name="Bancroft I."/>
            <person name="Minx P."/>
            <person name="Cordum H."/>
            <person name="Wilson R."/>
            <person name="Cheng Z."/>
            <person name="Jin W."/>
            <person name="Jiang J."/>
            <person name="Leong S.A."/>
            <person name="Iwama H."/>
            <person name="Gojobori T."/>
            <person name="Itoh T."/>
            <person name="Niimura Y."/>
            <person name="Fujii Y."/>
            <person name="Habara T."/>
            <person name="Sakai H."/>
            <person name="Sato Y."/>
            <person name="Wilson G."/>
            <person name="Kumar K."/>
            <person name="McCouch S."/>
            <person name="Juretic N."/>
            <person name="Hoen D."/>
            <person name="Wright S."/>
            <person name="Bruskiewich R."/>
            <person name="Bureau T."/>
            <person name="Miyao A."/>
            <person name="Hirochika H."/>
            <person name="Nishikawa T."/>
            <person name="Kadowaki K."/>
            <person name="Sugiura M."/>
            <person name="Burr B."/>
            <person name="Sasaki T."/>
        </authorList>
    </citation>
    <scope>NUCLEOTIDE SEQUENCE [LARGE SCALE GENOMIC DNA]</scope>
    <source>
        <strain evidence="4">cv. Nipponbare</strain>
    </source>
</reference>
<evidence type="ECO:0000313" key="4">
    <source>
        <dbReference type="Proteomes" id="UP000000763"/>
    </source>
</evidence>
<name>Q84YY9_ORYSJ</name>
<feature type="region of interest" description="Disordered" evidence="1">
    <location>
        <begin position="112"/>
        <end position="134"/>
    </location>
</feature>
<reference evidence="4" key="4">
    <citation type="journal article" date="2008" name="Nucleic Acids Res.">
        <title>The rice annotation project database (RAP-DB): 2008 update.</title>
        <authorList>
            <consortium name="The rice annotation project (RAP)"/>
        </authorList>
    </citation>
    <scope>GENOME REANNOTATION</scope>
    <source>
        <strain evidence="4">cv. Nipponbare</strain>
    </source>
</reference>
<feature type="compositionally biased region" description="Gly residues" evidence="1">
    <location>
        <begin position="195"/>
        <end position="204"/>
    </location>
</feature>
<feature type="region of interest" description="Disordered" evidence="1">
    <location>
        <begin position="24"/>
        <end position="60"/>
    </location>
</feature>
<dbReference type="EMBL" id="AP005390">
    <property type="protein sequence ID" value="BAC57776.1"/>
    <property type="molecule type" value="Genomic_DNA"/>
</dbReference>
<proteinExistence type="predicted"/>
<gene>
    <name evidence="2" type="ORF">OSJNBb0075O18.104</name>
    <name evidence="3" type="ORF">P0467G09.47</name>
</gene>
<dbReference type="EMBL" id="AP004694">
    <property type="protein sequence ID" value="BAD01318.1"/>
    <property type="molecule type" value="Genomic_DNA"/>
</dbReference>
<evidence type="ECO:0000313" key="2">
    <source>
        <dbReference type="EMBL" id="BAC57776.1"/>
    </source>
</evidence>
<reference evidence="2" key="2">
    <citation type="submission" date="2002-06" db="EMBL/GenBank/DDBJ databases">
        <title>Oryza sativa nipponbare(GA3) genomic DNA, chromosome 8, BAC clone:OSJNBb0075O18.</title>
        <authorList>
            <person name="Sasaki T."/>
            <person name="Matsumoto T."/>
            <person name="Katayose Y."/>
        </authorList>
    </citation>
    <scope>NUCLEOTIDE SEQUENCE</scope>
</reference>
<dbReference type="Proteomes" id="UP000000763">
    <property type="component" value="Chromosome 8"/>
</dbReference>
<evidence type="ECO:0000313" key="3">
    <source>
        <dbReference type="EMBL" id="BAD01318.1"/>
    </source>
</evidence>
<protein>
    <submittedName>
        <fullName evidence="2">Uncharacterized protein</fullName>
    </submittedName>
</protein>
<organism evidence="2 4">
    <name type="scientific">Oryza sativa subsp. japonica</name>
    <name type="common">Rice</name>
    <dbReference type="NCBI Taxonomy" id="39947"/>
    <lineage>
        <taxon>Eukaryota</taxon>
        <taxon>Viridiplantae</taxon>
        <taxon>Streptophyta</taxon>
        <taxon>Embryophyta</taxon>
        <taxon>Tracheophyta</taxon>
        <taxon>Spermatophyta</taxon>
        <taxon>Magnoliopsida</taxon>
        <taxon>Liliopsida</taxon>
        <taxon>Poales</taxon>
        <taxon>Poaceae</taxon>
        <taxon>BOP clade</taxon>
        <taxon>Oryzoideae</taxon>
        <taxon>Oryzeae</taxon>
        <taxon>Oryzinae</taxon>
        <taxon>Oryza</taxon>
        <taxon>Oryza sativa</taxon>
    </lineage>
</organism>
<feature type="region of interest" description="Disordered" evidence="1">
    <location>
        <begin position="166"/>
        <end position="206"/>
    </location>
</feature>
<evidence type="ECO:0000256" key="1">
    <source>
        <dbReference type="SAM" id="MobiDB-lite"/>
    </source>
</evidence>
<reference evidence="3" key="1">
    <citation type="submission" date="2002-01" db="EMBL/GenBank/DDBJ databases">
        <title>Oryza sativa nipponbare(GA3) genomic DNA, chromosome 8, PAC clone:P0467G09.</title>
        <authorList>
            <person name="Sasaki T."/>
            <person name="Matsumoto T."/>
            <person name="Yamamoto K."/>
        </authorList>
    </citation>
    <scope>NUCLEOTIDE SEQUENCE</scope>
</reference>
<accession>Q84YY9</accession>
<feature type="compositionally biased region" description="Low complexity" evidence="1">
    <location>
        <begin position="32"/>
        <end position="50"/>
    </location>
</feature>
<feature type="compositionally biased region" description="Basic residues" evidence="1">
    <location>
        <begin position="166"/>
        <end position="177"/>
    </location>
</feature>
<feature type="region of interest" description="Disordered" evidence="1">
    <location>
        <begin position="356"/>
        <end position="397"/>
    </location>
</feature>
<sequence>MESAQWAPLRRRCLRRCRAQRLPGAGRRAGEEGSSAGWEEEAGAPAARAGWRGKRRHGGARCGGFRRSVRDVTAGVRARWRGGEEEVAVLGAEEVVGVAFYPERRRVHRAVTARRGRAQRARGRRPRGGSLVAGDARPDAAMARIEAVIATKVVVAPLLGGGRGGRRRCLRGRRGRARQLQQQRSSAATASMGARPGGDGGGWQRGEKGWLAVVGRKQHEEKAAPGDGFACNANGFEENDRHSGGRAMWRASIGWTAAARARVSTSTQWRGERGCKAWTRSSDAHAGDVLGGGEVTIGHKASLEHVSSADGLDGDNVSPECRHRYKKEAYKGMPGHGFGARRGACDARGGRACDRRGARPGFGGSVQERNAAWHGSTRRGARNEEEQRGTTRWLGGLVRQPCPTRHFAEHVAGGVSACWRRQGRRGSRLGCKMEGELERE</sequence>
<dbReference type="AlphaFoldDB" id="Q84YY9"/>